<dbReference type="PANTHER" id="PTHR33936:SF24">
    <property type="entry name" value="C2H2-TYPE DOMAIN-CONTAINING PROTEIN"/>
    <property type="match status" value="1"/>
</dbReference>
<dbReference type="PhylomeDB" id="T1JEM3"/>
<feature type="domain" description="C2H2-type" evidence="2">
    <location>
        <begin position="30"/>
        <end position="58"/>
    </location>
</feature>
<dbReference type="InterPro" id="IPR036236">
    <property type="entry name" value="Znf_C2H2_sf"/>
</dbReference>
<dbReference type="AlphaFoldDB" id="T1JEM3"/>
<reference evidence="4" key="1">
    <citation type="submission" date="2011-05" db="EMBL/GenBank/DDBJ databases">
        <authorList>
            <person name="Richards S.R."/>
            <person name="Qu J."/>
            <person name="Jiang H."/>
            <person name="Jhangiani S.N."/>
            <person name="Agravi P."/>
            <person name="Goodspeed R."/>
            <person name="Gross S."/>
            <person name="Mandapat C."/>
            <person name="Jackson L."/>
            <person name="Mathew T."/>
            <person name="Pu L."/>
            <person name="Thornton R."/>
            <person name="Saada N."/>
            <person name="Wilczek-Boney K.B."/>
            <person name="Lee S."/>
            <person name="Kovar C."/>
            <person name="Wu Y."/>
            <person name="Scherer S.E."/>
            <person name="Worley K.C."/>
            <person name="Muzny D.M."/>
            <person name="Gibbs R."/>
        </authorList>
    </citation>
    <scope>NUCLEOTIDE SEQUENCE</scope>
    <source>
        <strain evidence="4">Brora</strain>
    </source>
</reference>
<keyword evidence="4" id="KW-1185">Reference proteome</keyword>
<dbReference type="HOGENOM" id="CLU_862154_0_0_1"/>
<sequence length="323" mass="36875">MAENNPEGQNTTSEIICESYSDDNLSIKNLKCILCTKNFSTMGNMRRHLRNIHKEDTSNLIANAHMKCPVCTEYACARTVELYKHLATDHGIRLEIDHNNFTTTTEFYKWKSEMEAETNSSYFKPYGTSRFNDGTEKAIYYCSRSGIYKPRGTGKRALKTQGSRKLNAACPAKITVITNRDKTIAVEFVKTHCGHTLDELKHLSLTKNEKLEIAKKLELGVDSNEILNDVRQTSSPVKRKHLLTKKDIYNIKRSHNISENAANQNDFVSIQFWINEGEFPQGVDVHIVEDKTVKEESVRLKQDEIVKNALLQSARQSFEEMCA</sequence>
<keyword evidence="1" id="KW-0863">Zinc-finger</keyword>
<dbReference type="GO" id="GO:0008270">
    <property type="term" value="F:zinc ion binding"/>
    <property type="evidence" value="ECO:0007669"/>
    <property type="project" value="UniProtKB-KW"/>
</dbReference>
<dbReference type="EnsemblMetazoa" id="SMAR012273-RA">
    <property type="protein sequence ID" value="SMAR012273-PA"/>
    <property type="gene ID" value="SMAR012273"/>
</dbReference>
<dbReference type="OMA" id="EYACART"/>
<evidence type="ECO:0000313" key="3">
    <source>
        <dbReference type="EnsemblMetazoa" id="SMAR012273-PA"/>
    </source>
</evidence>
<keyword evidence="1" id="KW-0862">Zinc</keyword>
<proteinExistence type="predicted"/>
<dbReference type="eggNOG" id="ENOG502S45W">
    <property type="taxonomic scope" value="Eukaryota"/>
</dbReference>
<dbReference type="PROSITE" id="PS00028">
    <property type="entry name" value="ZINC_FINGER_C2H2_1"/>
    <property type="match status" value="1"/>
</dbReference>
<evidence type="ECO:0000313" key="4">
    <source>
        <dbReference type="Proteomes" id="UP000014500"/>
    </source>
</evidence>
<dbReference type="PROSITE" id="PS50157">
    <property type="entry name" value="ZINC_FINGER_C2H2_2"/>
    <property type="match status" value="1"/>
</dbReference>
<dbReference type="InterPro" id="IPR013087">
    <property type="entry name" value="Znf_C2H2_type"/>
</dbReference>
<dbReference type="Proteomes" id="UP000014500">
    <property type="component" value="Unassembled WGS sequence"/>
</dbReference>
<protein>
    <recommendedName>
        <fullName evidence="2">C2H2-type domain-containing protein</fullName>
    </recommendedName>
</protein>
<dbReference type="InterPro" id="IPR052797">
    <property type="entry name" value="RegFact_GeneExpr_CellDeath"/>
</dbReference>
<keyword evidence="1" id="KW-0479">Metal-binding</keyword>
<name>T1JEM3_STRMM</name>
<accession>T1JEM3</accession>
<reference evidence="3" key="2">
    <citation type="submission" date="2015-02" db="UniProtKB">
        <authorList>
            <consortium name="EnsemblMetazoa"/>
        </authorList>
    </citation>
    <scope>IDENTIFICATION</scope>
</reference>
<dbReference type="PANTHER" id="PTHR33936">
    <property type="entry name" value="PROTEIN CBG17840"/>
    <property type="match status" value="1"/>
</dbReference>
<dbReference type="Gene3D" id="3.30.160.60">
    <property type="entry name" value="Classic Zinc Finger"/>
    <property type="match status" value="1"/>
</dbReference>
<dbReference type="SUPFAM" id="SSF57667">
    <property type="entry name" value="beta-beta-alpha zinc fingers"/>
    <property type="match status" value="1"/>
</dbReference>
<organism evidence="3 4">
    <name type="scientific">Strigamia maritima</name>
    <name type="common">European centipede</name>
    <name type="synonym">Geophilus maritimus</name>
    <dbReference type="NCBI Taxonomy" id="126957"/>
    <lineage>
        <taxon>Eukaryota</taxon>
        <taxon>Metazoa</taxon>
        <taxon>Ecdysozoa</taxon>
        <taxon>Arthropoda</taxon>
        <taxon>Myriapoda</taxon>
        <taxon>Chilopoda</taxon>
        <taxon>Pleurostigmophora</taxon>
        <taxon>Geophilomorpha</taxon>
        <taxon>Linotaeniidae</taxon>
        <taxon>Strigamia</taxon>
    </lineage>
</organism>
<evidence type="ECO:0000256" key="1">
    <source>
        <dbReference type="PROSITE-ProRule" id="PRU00042"/>
    </source>
</evidence>
<dbReference type="SMART" id="SM00355">
    <property type="entry name" value="ZnF_C2H2"/>
    <property type="match status" value="2"/>
</dbReference>
<evidence type="ECO:0000259" key="2">
    <source>
        <dbReference type="PROSITE" id="PS50157"/>
    </source>
</evidence>
<dbReference type="EMBL" id="JH432127">
    <property type="status" value="NOT_ANNOTATED_CDS"/>
    <property type="molecule type" value="Genomic_DNA"/>
</dbReference>